<protein>
    <submittedName>
        <fullName evidence="1">Uncharacterized protein</fullName>
    </submittedName>
</protein>
<accession>A0A7S4ISH2</accession>
<dbReference type="EMBL" id="HBKO01027267">
    <property type="protein sequence ID" value="CAE2238471.1"/>
    <property type="molecule type" value="Transcribed_RNA"/>
</dbReference>
<organism evidence="1">
    <name type="scientific">Prymnesium polylepis</name>
    <dbReference type="NCBI Taxonomy" id="72548"/>
    <lineage>
        <taxon>Eukaryota</taxon>
        <taxon>Haptista</taxon>
        <taxon>Haptophyta</taxon>
        <taxon>Prymnesiophyceae</taxon>
        <taxon>Prymnesiales</taxon>
        <taxon>Prymnesiaceae</taxon>
        <taxon>Prymnesium</taxon>
    </lineage>
</organism>
<gene>
    <name evidence="1" type="ORF">CPOL0286_LOCUS12527</name>
</gene>
<sequence>MQSNASASEPRQHNNEFTLRSHCGGWSTSLQKCLSDAGLSTDPMAVDAGGWDRAPDCERLWLAYRSCGREFITSVTSVRCSEEVKRYNECTRDGSKRTALEADALWCLSSKIKLRMTTSGKQFPFGSEPESRDRE</sequence>
<proteinExistence type="predicted"/>
<dbReference type="AlphaFoldDB" id="A0A7S4ISH2"/>
<evidence type="ECO:0000313" key="1">
    <source>
        <dbReference type="EMBL" id="CAE2238471.1"/>
    </source>
</evidence>
<reference evidence="1" key="1">
    <citation type="submission" date="2021-01" db="EMBL/GenBank/DDBJ databases">
        <authorList>
            <person name="Corre E."/>
            <person name="Pelletier E."/>
            <person name="Niang G."/>
            <person name="Scheremetjew M."/>
            <person name="Finn R."/>
            <person name="Kale V."/>
            <person name="Holt S."/>
            <person name="Cochrane G."/>
            <person name="Meng A."/>
            <person name="Brown T."/>
            <person name="Cohen L."/>
        </authorList>
    </citation>
    <scope>NUCLEOTIDE SEQUENCE</scope>
    <source>
        <strain evidence="1">UIO037</strain>
    </source>
</reference>
<name>A0A7S4ISH2_9EUKA</name>